<reference evidence="2 3" key="1">
    <citation type="submission" date="2022-04" db="EMBL/GenBank/DDBJ databases">
        <title>Genome diversity in the genus Frankia.</title>
        <authorList>
            <person name="Carlos-Shanley C."/>
            <person name="Hahn D."/>
        </authorList>
    </citation>
    <scope>NUCLEOTIDE SEQUENCE [LARGE SCALE GENOMIC DNA]</scope>
    <source>
        <strain evidence="2 3">Ag45/Mut15</strain>
    </source>
</reference>
<protein>
    <recommendedName>
        <fullName evidence="1">Malonyl-CoA:ACP transacylase (MAT) domain-containing protein</fullName>
    </recommendedName>
</protein>
<sequence>MSIGYILGGGISHDPGAGSELYDAFEVMRALYADISGWTGLTPAQIRTEELPEEQEARQSIGAIRQAALALGIHDILAEQGIRPGAVGGLSLGAMSSSCLAGSIDREAFFGLLWQTRNTPPPAPDAPAQGLALAFVPIEEDTGTYHEPARPGVHLAGDFGTAFDGTKAMLMLAGYRDALEALSAQVPPGTVVVLPGVTTAVHSPLRQAANDYLAPYIEAVEFRAPTIPLASCLEEKALTTGDQVRDLFLRNAVTPISMVHLISGLALRGTRLGVVVGPAVPEGVIAFPFPVVHVEKPEHLADLSTAIYDLGIDLALPQGA</sequence>
<dbReference type="InterPro" id="IPR001227">
    <property type="entry name" value="Ac_transferase_dom_sf"/>
</dbReference>
<evidence type="ECO:0000259" key="1">
    <source>
        <dbReference type="SMART" id="SM00827"/>
    </source>
</evidence>
<organism evidence="2 3">
    <name type="scientific">Frankia umida</name>
    <dbReference type="NCBI Taxonomy" id="573489"/>
    <lineage>
        <taxon>Bacteria</taxon>
        <taxon>Bacillati</taxon>
        <taxon>Actinomycetota</taxon>
        <taxon>Actinomycetes</taxon>
        <taxon>Frankiales</taxon>
        <taxon>Frankiaceae</taxon>
        <taxon>Frankia</taxon>
    </lineage>
</organism>
<comment type="caution">
    <text evidence="2">The sequence shown here is derived from an EMBL/GenBank/DDBJ whole genome shotgun (WGS) entry which is preliminary data.</text>
</comment>
<dbReference type="Proteomes" id="UP001201873">
    <property type="component" value="Unassembled WGS sequence"/>
</dbReference>
<dbReference type="EMBL" id="JALKFT010000054">
    <property type="protein sequence ID" value="MCK9878954.1"/>
    <property type="molecule type" value="Genomic_DNA"/>
</dbReference>
<dbReference type="InterPro" id="IPR016035">
    <property type="entry name" value="Acyl_Trfase/lysoPLipase"/>
</dbReference>
<keyword evidence="3" id="KW-1185">Reference proteome</keyword>
<dbReference type="Gene3D" id="3.30.70.250">
    <property type="entry name" value="Malonyl-CoA ACP transacylase, ACP-binding"/>
    <property type="match status" value="1"/>
</dbReference>
<dbReference type="SUPFAM" id="SSF52151">
    <property type="entry name" value="FabD/lysophospholipase-like"/>
    <property type="match status" value="1"/>
</dbReference>
<dbReference type="InterPro" id="IPR014043">
    <property type="entry name" value="Acyl_transferase_dom"/>
</dbReference>
<proteinExistence type="predicted"/>
<evidence type="ECO:0000313" key="2">
    <source>
        <dbReference type="EMBL" id="MCK9878954.1"/>
    </source>
</evidence>
<dbReference type="RefSeq" id="WP_248827011.1">
    <property type="nucleotide sequence ID" value="NZ_JALKFT010000054.1"/>
</dbReference>
<dbReference type="Gene3D" id="3.40.366.10">
    <property type="entry name" value="Malonyl-Coenzyme A Acyl Carrier Protein, domain 2"/>
    <property type="match status" value="1"/>
</dbReference>
<accession>A0ABT0K575</accession>
<dbReference type="SMART" id="SM00827">
    <property type="entry name" value="PKS_AT"/>
    <property type="match status" value="1"/>
</dbReference>
<name>A0ABT0K575_9ACTN</name>
<feature type="domain" description="Malonyl-CoA:ACP transacylase (MAT)" evidence="1">
    <location>
        <begin position="6"/>
        <end position="299"/>
    </location>
</feature>
<evidence type="ECO:0000313" key="3">
    <source>
        <dbReference type="Proteomes" id="UP001201873"/>
    </source>
</evidence>
<gene>
    <name evidence="2" type="ORF">MXD59_24885</name>
</gene>